<gene>
    <name evidence="1" type="ORF">FPZ12_007065</name>
</gene>
<comment type="caution">
    <text evidence="1">The sequence shown here is derived from an EMBL/GenBank/DDBJ whole genome shotgun (WGS) entry which is preliminary data.</text>
</comment>
<proteinExistence type="predicted"/>
<name>A0A5N0VIK8_9PSEU</name>
<reference evidence="1" key="1">
    <citation type="submission" date="2019-09" db="EMBL/GenBank/DDBJ databases">
        <authorList>
            <person name="Teo W.F.A."/>
            <person name="Duangmal K."/>
        </authorList>
    </citation>
    <scope>NUCLEOTIDE SEQUENCE [LARGE SCALE GENOMIC DNA]</scope>
    <source>
        <strain evidence="1">K81G1</strain>
    </source>
</reference>
<dbReference type="OrthoDB" id="9803739at2"/>
<dbReference type="EMBL" id="VMNW02000006">
    <property type="protein sequence ID" value="KAA9165000.1"/>
    <property type="molecule type" value="Genomic_DNA"/>
</dbReference>
<dbReference type="Proteomes" id="UP000319769">
    <property type="component" value="Unassembled WGS sequence"/>
</dbReference>
<dbReference type="InterPro" id="IPR001920">
    <property type="entry name" value="Asp/Glu_race"/>
</dbReference>
<keyword evidence="2" id="KW-1185">Reference proteome</keyword>
<evidence type="ECO:0000313" key="1">
    <source>
        <dbReference type="EMBL" id="KAA9165000.1"/>
    </source>
</evidence>
<sequence>MDGPVYPAAFGRRGISAELPGAADRELVSGIIFDELVKGVFTDSAREEYVRVIERLAGRGCVGVQGNPAPDHARGVAATRVRRCRNARNAATSALFVQCQG</sequence>
<dbReference type="AlphaFoldDB" id="A0A5N0VIK8"/>
<dbReference type="RefSeq" id="WP_150980210.1">
    <property type="nucleotide sequence ID" value="NZ_VMNW02000006.1"/>
</dbReference>
<evidence type="ECO:0000313" key="2">
    <source>
        <dbReference type="Proteomes" id="UP000319769"/>
    </source>
</evidence>
<protein>
    <submittedName>
        <fullName evidence="1">Uncharacterized protein</fullName>
    </submittedName>
</protein>
<dbReference type="GO" id="GO:0016855">
    <property type="term" value="F:racemase and epimerase activity, acting on amino acids and derivatives"/>
    <property type="evidence" value="ECO:0007669"/>
    <property type="project" value="InterPro"/>
</dbReference>
<accession>A0A5N0VIK8</accession>
<organism evidence="1 2">
    <name type="scientific">Amycolatopsis acidicola</name>
    <dbReference type="NCBI Taxonomy" id="2596893"/>
    <lineage>
        <taxon>Bacteria</taxon>
        <taxon>Bacillati</taxon>
        <taxon>Actinomycetota</taxon>
        <taxon>Actinomycetes</taxon>
        <taxon>Pseudonocardiales</taxon>
        <taxon>Pseudonocardiaceae</taxon>
        <taxon>Amycolatopsis</taxon>
    </lineage>
</organism>
<dbReference type="Gene3D" id="3.40.50.1860">
    <property type="match status" value="1"/>
</dbReference>
<dbReference type="SUPFAM" id="SSF53681">
    <property type="entry name" value="Aspartate/glutamate racemase"/>
    <property type="match status" value="1"/>
</dbReference>